<evidence type="ECO:0000313" key="2">
    <source>
        <dbReference type="Proteomes" id="UP000279236"/>
    </source>
</evidence>
<dbReference type="GeneID" id="39590416"/>
<reference evidence="1 2" key="1">
    <citation type="submission" date="2018-11" db="EMBL/GenBank/DDBJ databases">
        <title>Genome sequence of Apiotrichum porosum DSM 27194.</title>
        <authorList>
            <person name="Aliyu H."/>
            <person name="Gorte O."/>
            <person name="Ochsenreither K."/>
        </authorList>
    </citation>
    <scope>NUCLEOTIDE SEQUENCE [LARGE SCALE GENOMIC DNA]</scope>
    <source>
        <strain evidence="1 2">DSM 27194</strain>
    </source>
</reference>
<protein>
    <submittedName>
        <fullName evidence="1">Uncharacterized protein</fullName>
    </submittedName>
</protein>
<accession>A0A427XZW5</accession>
<comment type="caution">
    <text evidence="1">The sequence shown here is derived from an EMBL/GenBank/DDBJ whole genome shotgun (WGS) entry which is preliminary data.</text>
</comment>
<dbReference type="AlphaFoldDB" id="A0A427XZW5"/>
<dbReference type="Proteomes" id="UP000279236">
    <property type="component" value="Unassembled WGS sequence"/>
</dbReference>
<proteinExistence type="predicted"/>
<keyword evidence="2" id="KW-1185">Reference proteome</keyword>
<name>A0A427XZW5_9TREE</name>
<sequence length="223" mass="24811">MASSSTPASAHDKLSELAQLHTEIAAESKATADKIKLTAEKQEAAARLLGSVAGENVLDTSAAQEPAWLAAFEERLVDRIKSIALEEQAGQPDRLTDAFHAYSRMYRRLDKVVEHSWVSSRIHNLKSTSETSFLLPLYRRPPLPRGLTLTTPVPPLLPPPDKFPQFFEDALGLCESDVDYLIAAYDLDVDGTFDQRKERLLKFIGVRTRRISFANPVVVQHMG</sequence>
<gene>
    <name evidence="1" type="ORF">EHS24_005873</name>
</gene>
<evidence type="ECO:0000313" key="1">
    <source>
        <dbReference type="EMBL" id="RSH84353.1"/>
    </source>
</evidence>
<organism evidence="1 2">
    <name type="scientific">Apiotrichum porosum</name>
    <dbReference type="NCBI Taxonomy" id="105984"/>
    <lineage>
        <taxon>Eukaryota</taxon>
        <taxon>Fungi</taxon>
        <taxon>Dikarya</taxon>
        <taxon>Basidiomycota</taxon>
        <taxon>Agaricomycotina</taxon>
        <taxon>Tremellomycetes</taxon>
        <taxon>Trichosporonales</taxon>
        <taxon>Trichosporonaceae</taxon>
        <taxon>Apiotrichum</taxon>
    </lineage>
</organism>
<dbReference type="RefSeq" id="XP_028477801.1">
    <property type="nucleotide sequence ID" value="XM_028621349.1"/>
</dbReference>
<dbReference type="EMBL" id="RSCE01000003">
    <property type="protein sequence ID" value="RSH84353.1"/>
    <property type="molecule type" value="Genomic_DNA"/>
</dbReference>